<feature type="transmembrane region" description="Helical" evidence="7">
    <location>
        <begin position="32"/>
        <end position="56"/>
    </location>
</feature>
<comment type="subcellular location">
    <subcellularLocation>
        <location evidence="1">Cell membrane</location>
        <topology evidence="1">Multi-pass membrane protein</topology>
    </subcellularLocation>
</comment>
<evidence type="ECO:0000256" key="1">
    <source>
        <dbReference type="ARBA" id="ARBA00004651"/>
    </source>
</evidence>
<feature type="transmembrane region" description="Helical" evidence="7">
    <location>
        <begin position="9"/>
        <end position="26"/>
    </location>
</feature>
<feature type="transmembrane region" description="Helical" evidence="7">
    <location>
        <begin position="277"/>
        <end position="297"/>
    </location>
</feature>
<keyword evidence="6 7" id="KW-0472">Membrane</keyword>
<proteinExistence type="inferred from homology"/>
<feature type="transmembrane region" description="Helical" evidence="7">
    <location>
        <begin position="68"/>
        <end position="92"/>
    </location>
</feature>
<evidence type="ECO:0000313" key="8">
    <source>
        <dbReference type="EMBL" id="MDN3566836.1"/>
    </source>
</evidence>
<evidence type="ECO:0000256" key="2">
    <source>
        <dbReference type="ARBA" id="ARBA00007430"/>
    </source>
</evidence>
<feature type="transmembrane region" description="Helical" evidence="7">
    <location>
        <begin position="403"/>
        <end position="422"/>
    </location>
</feature>
<keyword evidence="3" id="KW-1003">Cell membrane</keyword>
<feature type="transmembrane region" description="Helical" evidence="7">
    <location>
        <begin position="98"/>
        <end position="117"/>
    </location>
</feature>
<comment type="caution">
    <text evidence="8">The sequence shown here is derived from an EMBL/GenBank/DDBJ whole genome shotgun (WGS) entry which is preliminary data.</text>
</comment>
<feature type="transmembrane region" description="Helical" evidence="7">
    <location>
        <begin position="309"/>
        <end position="334"/>
    </location>
</feature>
<dbReference type="EMBL" id="JAUFPN010000183">
    <property type="protein sequence ID" value="MDN3566836.1"/>
    <property type="molecule type" value="Genomic_DNA"/>
</dbReference>
<evidence type="ECO:0000256" key="4">
    <source>
        <dbReference type="ARBA" id="ARBA00022692"/>
    </source>
</evidence>
<evidence type="ECO:0000256" key="3">
    <source>
        <dbReference type="ARBA" id="ARBA00022475"/>
    </source>
</evidence>
<sequence>MFLALSRLIGRLIDFLTLLVLARLLTPADFGIAALAMTLVATIDMVLEVPVTQALIRLKHIDKSHLDTGFTIGILRSCLLTTVILALAWPFAMLNGDPHLALIVAFMAAGPAVRGLVSPTMTHFLRDLRYSQTVIIEVSGKLFGMTAAILVVLNGGMYWAIVANYLVTSVAAVGISYIVSPYRPAISLARLSDFSGFVGWLSLSQTVAALNWQGDRFLVGVLAGKEWLGRYAIANDLAVLPTQSLIGPAMQPVMAAFARINAEPERLRLAFVKTMRFTMMISTPACIGIALTADLLIETLLGPNWQEAAPLLRLLVLSVMPVPYYQCLYSLGLALNRTKTIFRLNLIDLGLKGLLLPVGFFLAAVPGACVARILVSTSMVCCNALVVRRLLGLGIRQQLRSLWKIAVAITAMIVGVILLRYALRPAGLPALAELLTVSAAGAALYGATLALLGERFRLNAL</sequence>
<evidence type="ECO:0000256" key="5">
    <source>
        <dbReference type="ARBA" id="ARBA00022989"/>
    </source>
</evidence>
<keyword evidence="5 7" id="KW-1133">Transmembrane helix</keyword>
<evidence type="ECO:0000256" key="7">
    <source>
        <dbReference type="SAM" id="Phobius"/>
    </source>
</evidence>
<dbReference type="Pfam" id="PF13440">
    <property type="entry name" value="Polysacc_synt_3"/>
    <property type="match status" value="1"/>
</dbReference>
<evidence type="ECO:0000256" key="6">
    <source>
        <dbReference type="ARBA" id="ARBA00023136"/>
    </source>
</evidence>
<keyword evidence="9" id="KW-1185">Reference proteome</keyword>
<gene>
    <name evidence="8" type="ORF">QWZ14_20865</name>
</gene>
<protein>
    <submittedName>
        <fullName evidence="8">Oligosaccharide flippase family protein</fullName>
    </submittedName>
</protein>
<feature type="transmembrane region" description="Helical" evidence="7">
    <location>
        <begin position="371"/>
        <end position="391"/>
    </location>
</feature>
<feature type="transmembrane region" description="Helical" evidence="7">
    <location>
        <begin position="158"/>
        <end position="180"/>
    </location>
</feature>
<feature type="transmembrane region" description="Helical" evidence="7">
    <location>
        <begin position="129"/>
        <end position="152"/>
    </location>
</feature>
<dbReference type="PANTHER" id="PTHR30250:SF10">
    <property type="entry name" value="LIPOPOLYSACCHARIDE BIOSYNTHESIS PROTEIN WZXC"/>
    <property type="match status" value="1"/>
</dbReference>
<dbReference type="PANTHER" id="PTHR30250">
    <property type="entry name" value="PST FAMILY PREDICTED COLANIC ACID TRANSPORTER"/>
    <property type="match status" value="1"/>
</dbReference>
<organism evidence="8 9">
    <name type="scientific">Paeniroseomonas aquatica</name>
    <dbReference type="NCBI Taxonomy" id="373043"/>
    <lineage>
        <taxon>Bacteria</taxon>
        <taxon>Pseudomonadati</taxon>
        <taxon>Pseudomonadota</taxon>
        <taxon>Alphaproteobacteria</taxon>
        <taxon>Acetobacterales</taxon>
        <taxon>Acetobacteraceae</taxon>
        <taxon>Paeniroseomonas</taxon>
    </lineage>
</organism>
<accession>A0ABT8ABK0</accession>
<name>A0ABT8ABK0_9PROT</name>
<feature type="transmembrane region" description="Helical" evidence="7">
    <location>
        <begin position="434"/>
        <end position="452"/>
    </location>
</feature>
<feature type="transmembrane region" description="Helical" evidence="7">
    <location>
        <begin position="346"/>
        <end position="365"/>
    </location>
</feature>
<reference evidence="9" key="1">
    <citation type="journal article" date="2019" name="Int. J. Syst. Evol. Microbiol.">
        <title>The Global Catalogue of Microorganisms (GCM) 10K type strain sequencing project: providing services to taxonomists for standard genome sequencing and annotation.</title>
        <authorList>
            <consortium name="The Broad Institute Genomics Platform"/>
            <consortium name="The Broad Institute Genome Sequencing Center for Infectious Disease"/>
            <person name="Wu L."/>
            <person name="Ma J."/>
        </authorList>
    </citation>
    <scope>NUCLEOTIDE SEQUENCE [LARGE SCALE GENOMIC DNA]</scope>
    <source>
        <strain evidence="9">CECT 7131</strain>
    </source>
</reference>
<evidence type="ECO:0000313" key="9">
    <source>
        <dbReference type="Proteomes" id="UP001529369"/>
    </source>
</evidence>
<keyword evidence="4 7" id="KW-0812">Transmembrane</keyword>
<dbReference type="Proteomes" id="UP001529369">
    <property type="component" value="Unassembled WGS sequence"/>
</dbReference>
<comment type="similarity">
    <text evidence="2">Belongs to the polysaccharide synthase family.</text>
</comment>
<dbReference type="InterPro" id="IPR050833">
    <property type="entry name" value="Poly_Biosynth_Transport"/>
</dbReference>